<dbReference type="EMBL" id="CP111014">
    <property type="protein sequence ID" value="WAQ99792.1"/>
    <property type="molecule type" value="Genomic_DNA"/>
</dbReference>
<gene>
    <name evidence="1" type="ORF">MAR_024165</name>
    <name evidence="2" type="ORF">MAR_024196</name>
</gene>
<protein>
    <recommendedName>
        <fullName evidence="4">C2H2-type domain-containing protein</fullName>
    </recommendedName>
</protein>
<keyword evidence="3" id="KW-1185">Reference proteome</keyword>
<evidence type="ECO:0000313" key="1">
    <source>
        <dbReference type="EMBL" id="WAQ99792.1"/>
    </source>
</evidence>
<accession>A0ABY7DUP8</accession>
<evidence type="ECO:0000313" key="2">
    <source>
        <dbReference type="EMBL" id="WAQ99823.1"/>
    </source>
</evidence>
<evidence type="ECO:0008006" key="4">
    <source>
        <dbReference type="Google" id="ProtNLM"/>
    </source>
</evidence>
<dbReference type="EMBL" id="CP111014">
    <property type="protein sequence ID" value="WAQ99823.1"/>
    <property type="molecule type" value="Genomic_DNA"/>
</dbReference>
<reference evidence="2" key="1">
    <citation type="submission" date="2022-11" db="EMBL/GenBank/DDBJ databases">
        <title>Centuries of genome instability and evolution in soft-shell clam transmissible cancer (bioRxiv).</title>
        <authorList>
            <person name="Hart S.F.M."/>
            <person name="Yonemitsu M.A."/>
            <person name="Giersch R.M."/>
            <person name="Beal B.F."/>
            <person name="Arriagada G."/>
            <person name="Davis B.W."/>
            <person name="Ostrander E.A."/>
            <person name="Goff S.P."/>
            <person name="Metzger M.J."/>
        </authorList>
    </citation>
    <scope>NUCLEOTIDE SEQUENCE</scope>
    <source>
        <strain evidence="2">MELC-2E11</strain>
        <tissue evidence="2">Siphon/mantle</tissue>
    </source>
</reference>
<organism evidence="2 3">
    <name type="scientific">Mya arenaria</name>
    <name type="common">Soft-shell clam</name>
    <dbReference type="NCBI Taxonomy" id="6604"/>
    <lineage>
        <taxon>Eukaryota</taxon>
        <taxon>Metazoa</taxon>
        <taxon>Spiralia</taxon>
        <taxon>Lophotrochozoa</taxon>
        <taxon>Mollusca</taxon>
        <taxon>Bivalvia</taxon>
        <taxon>Autobranchia</taxon>
        <taxon>Heteroconchia</taxon>
        <taxon>Euheterodonta</taxon>
        <taxon>Imparidentia</taxon>
        <taxon>Neoheterodontei</taxon>
        <taxon>Myida</taxon>
        <taxon>Myoidea</taxon>
        <taxon>Myidae</taxon>
        <taxon>Mya</taxon>
    </lineage>
</organism>
<dbReference type="Proteomes" id="UP001164746">
    <property type="component" value="Chromosome 3"/>
</dbReference>
<sequence length="74" mass="8506">MLSKIQTDMSAVSRVQYRCRRCDKVGCRYQVVAHILKAHVPINESAFLLYQVFLSMPGQRHLVEPYGTLEGTHQ</sequence>
<proteinExistence type="predicted"/>
<name>A0ABY7DUP8_MYAAR</name>
<evidence type="ECO:0000313" key="3">
    <source>
        <dbReference type="Proteomes" id="UP001164746"/>
    </source>
</evidence>